<dbReference type="SUPFAM" id="SSF51735">
    <property type="entry name" value="NAD(P)-binding Rossmann-fold domains"/>
    <property type="match status" value="1"/>
</dbReference>
<organism evidence="6 7">
    <name type="scientific">Natronoglomus mannanivorans</name>
    <dbReference type="NCBI Taxonomy" id="2979990"/>
    <lineage>
        <taxon>Archaea</taxon>
        <taxon>Methanobacteriati</taxon>
        <taxon>Methanobacteriota</taxon>
        <taxon>Stenosarchaea group</taxon>
        <taxon>Halobacteria</taxon>
        <taxon>Halobacteriales</taxon>
        <taxon>Natrialbaceae</taxon>
        <taxon>Natronoglomus</taxon>
    </lineage>
</organism>
<gene>
    <name evidence="6" type="ORF">OB960_16840</name>
</gene>
<evidence type="ECO:0000256" key="4">
    <source>
        <dbReference type="SAM" id="MobiDB-lite"/>
    </source>
</evidence>
<reference evidence="6" key="1">
    <citation type="submission" date="2022-09" db="EMBL/GenBank/DDBJ databases">
        <title>Enrichment on poylsaccharides allowed isolation of novel metabolic and taxonomic groups of Haloarchaea.</title>
        <authorList>
            <person name="Sorokin D.Y."/>
            <person name="Elcheninov A.G."/>
            <person name="Khizhniak T.V."/>
            <person name="Kolganova T.V."/>
            <person name="Kublanov I.V."/>
        </authorList>
    </citation>
    <scope>NUCLEOTIDE SEQUENCE</scope>
    <source>
        <strain evidence="6">AArc-xg1-1</strain>
    </source>
</reference>
<feature type="region of interest" description="Disordered" evidence="4">
    <location>
        <begin position="271"/>
        <end position="298"/>
    </location>
</feature>
<dbReference type="Proteomes" id="UP001321018">
    <property type="component" value="Unassembled WGS sequence"/>
</dbReference>
<accession>A0AAP2Z195</accession>
<sequence>MSDSHVNPKNVEDQVIVITGASSGIGLTTARMAADRGANIVAAARSEDALRELTDEIRAEGGEAEYVVADVSKREDVREIAQIAENAFGRFDTWVNGAAVSIYGKLEEVPVEEMRQQFDTNVWGLLYGSLEAAAHFEETDRGGTVVNIGSIVSDRAMIEQGSYSASKHAVKGFTDALRMELEDEGAPVSVTLVKPSAIDTPYPQHAKNYMDEEATLPPPVYAPETVARTILHAAEHPEREVTVGVGGKNMVLLGRTASSLMDTIMETVFARQQRKDSPAQPREEHGLDEPSGELEERGGYEGHVAESSLYTRIRQGRIPKAAVVGLAGTALYAGYRAIRSRDRDERTGRTGDEETDTHRSRTERLSIAGR</sequence>
<dbReference type="EMBL" id="JAOPKA010000012">
    <property type="protein sequence ID" value="MCU4743055.1"/>
    <property type="molecule type" value="Genomic_DNA"/>
</dbReference>
<dbReference type="RefSeq" id="WP_338004873.1">
    <property type="nucleotide sequence ID" value="NZ_JAOPKA010000012.1"/>
</dbReference>
<dbReference type="PROSITE" id="PS00061">
    <property type="entry name" value="ADH_SHORT"/>
    <property type="match status" value="1"/>
</dbReference>
<dbReference type="SMART" id="SM00822">
    <property type="entry name" value="PKS_KR"/>
    <property type="match status" value="1"/>
</dbReference>
<evidence type="ECO:0000256" key="2">
    <source>
        <dbReference type="ARBA" id="ARBA00023002"/>
    </source>
</evidence>
<feature type="domain" description="Ketoreductase" evidence="5">
    <location>
        <begin position="14"/>
        <end position="201"/>
    </location>
</feature>
<dbReference type="PANTHER" id="PTHR44196">
    <property type="entry name" value="DEHYDROGENASE/REDUCTASE SDR FAMILY MEMBER 7B"/>
    <property type="match status" value="1"/>
</dbReference>
<name>A0AAP2Z195_9EURY</name>
<dbReference type="AlphaFoldDB" id="A0AAP2Z195"/>
<dbReference type="InterPro" id="IPR002347">
    <property type="entry name" value="SDR_fam"/>
</dbReference>
<evidence type="ECO:0000256" key="3">
    <source>
        <dbReference type="RuleBase" id="RU000363"/>
    </source>
</evidence>
<keyword evidence="2" id="KW-0560">Oxidoreductase</keyword>
<protein>
    <submittedName>
        <fullName evidence="6">SDR family oxidoreductase</fullName>
    </submittedName>
</protein>
<feature type="compositionally biased region" description="Basic and acidic residues" evidence="4">
    <location>
        <begin position="339"/>
        <end position="364"/>
    </location>
</feature>
<comment type="caution">
    <text evidence="6">The sequence shown here is derived from an EMBL/GenBank/DDBJ whole genome shotgun (WGS) entry which is preliminary data.</text>
</comment>
<proteinExistence type="inferred from homology"/>
<evidence type="ECO:0000256" key="1">
    <source>
        <dbReference type="ARBA" id="ARBA00006484"/>
    </source>
</evidence>
<dbReference type="CDD" id="cd05360">
    <property type="entry name" value="SDR_c3"/>
    <property type="match status" value="1"/>
</dbReference>
<comment type="similarity">
    <text evidence="1 3">Belongs to the short-chain dehydrogenases/reductases (SDR) family.</text>
</comment>
<dbReference type="PRINTS" id="PR00081">
    <property type="entry name" value="GDHRDH"/>
</dbReference>
<dbReference type="GO" id="GO:0016020">
    <property type="term" value="C:membrane"/>
    <property type="evidence" value="ECO:0007669"/>
    <property type="project" value="TreeGrafter"/>
</dbReference>
<dbReference type="GO" id="GO:0016491">
    <property type="term" value="F:oxidoreductase activity"/>
    <property type="evidence" value="ECO:0007669"/>
    <property type="project" value="UniProtKB-KW"/>
</dbReference>
<dbReference type="PANTHER" id="PTHR44196:SF1">
    <property type="entry name" value="DEHYDROGENASE_REDUCTASE SDR FAMILY MEMBER 7B"/>
    <property type="match status" value="1"/>
</dbReference>
<dbReference type="Pfam" id="PF00106">
    <property type="entry name" value="adh_short"/>
    <property type="match status" value="1"/>
</dbReference>
<feature type="region of interest" description="Disordered" evidence="4">
    <location>
        <begin position="337"/>
        <end position="370"/>
    </location>
</feature>
<dbReference type="Gene3D" id="3.40.50.720">
    <property type="entry name" value="NAD(P)-binding Rossmann-like Domain"/>
    <property type="match status" value="1"/>
</dbReference>
<dbReference type="InterPro" id="IPR020904">
    <property type="entry name" value="Sc_DH/Rdtase_CS"/>
</dbReference>
<evidence type="ECO:0000313" key="7">
    <source>
        <dbReference type="Proteomes" id="UP001321018"/>
    </source>
</evidence>
<dbReference type="InterPro" id="IPR036291">
    <property type="entry name" value="NAD(P)-bd_dom_sf"/>
</dbReference>
<evidence type="ECO:0000313" key="6">
    <source>
        <dbReference type="EMBL" id="MCU4743055.1"/>
    </source>
</evidence>
<feature type="compositionally biased region" description="Basic and acidic residues" evidence="4">
    <location>
        <begin position="273"/>
        <end position="298"/>
    </location>
</feature>
<dbReference type="InterPro" id="IPR057326">
    <property type="entry name" value="KR_dom"/>
</dbReference>
<dbReference type="NCBIfam" id="NF005495">
    <property type="entry name" value="PRK07109.1"/>
    <property type="match status" value="1"/>
</dbReference>
<dbReference type="PRINTS" id="PR00080">
    <property type="entry name" value="SDRFAMILY"/>
</dbReference>
<evidence type="ECO:0000259" key="5">
    <source>
        <dbReference type="SMART" id="SM00822"/>
    </source>
</evidence>